<keyword evidence="2" id="KW-1185">Reference proteome</keyword>
<evidence type="ECO:0000313" key="2">
    <source>
        <dbReference type="Proteomes" id="UP000294927"/>
    </source>
</evidence>
<reference evidence="1 2" key="1">
    <citation type="submission" date="2019-03" db="EMBL/GenBank/DDBJ databases">
        <title>Genomic Encyclopedia of Archaeal and Bacterial Type Strains, Phase II (KMG-II): from individual species to whole genera.</title>
        <authorList>
            <person name="Goeker M."/>
        </authorList>
    </citation>
    <scope>NUCLEOTIDE SEQUENCE [LARGE SCALE GENOMIC DNA]</scope>
    <source>
        <strain evidence="1 2">DSM 45499</strain>
    </source>
</reference>
<dbReference type="Proteomes" id="UP000294927">
    <property type="component" value="Unassembled WGS sequence"/>
</dbReference>
<name>A0A4R7VRF7_9PSEU</name>
<sequence>MTFMGVAAVSELVQLRDELDDLRTRVIYLEHQRDVDLGTSTKASAAARAADRQLVKARSEWQEVVKGLEAGMGQIISLLTSPAANLPALRPENTQSASESPLT</sequence>
<gene>
    <name evidence="1" type="ORF">CLV71_105512</name>
</gene>
<evidence type="ECO:0000313" key="1">
    <source>
        <dbReference type="EMBL" id="TDV52380.1"/>
    </source>
</evidence>
<protein>
    <submittedName>
        <fullName evidence="1">Uncharacterized protein</fullName>
    </submittedName>
</protein>
<accession>A0A4R7VRF7</accession>
<dbReference type="AlphaFoldDB" id="A0A4R7VRF7"/>
<organism evidence="1 2">
    <name type="scientific">Actinophytocola oryzae</name>
    <dbReference type="NCBI Taxonomy" id="502181"/>
    <lineage>
        <taxon>Bacteria</taxon>
        <taxon>Bacillati</taxon>
        <taxon>Actinomycetota</taxon>
        <taxon>Actinomycetes</taxon>
        <taxon>Pseudonocardiales</taxon>
        <taxon>Pseudonocardiaceae</taxon>
    </lineage>
</organism>
<dbReference type="EMBL" id="SOCP01000005">
    <property type="protein sequence ID" value="TDV52380.1"/>
    <property type="molecule type" value="Genomic_DNA"/>
</dbReference>
<comment type="caution">
    <text evidence="1">The sequence shown here is derived from an EMBL/GenBank/DDBJ whole genome shotgun (WGS) entry which is preliminary data.</text>
</comment>
<proteinExistence type="predicted"/>